<dbReference type="AlphaFoldDB" id="A0ABD1EIE2"/>
<sequence>MHHLKSSWKDSSTRSVPFYRATRLYPAEERKVEVAQLTNMQMTQDINADIETSDAVSATKKVVWKSSILLNSPGLETISRRIDSHWGSITPKSTDAFDPRLIESAVAILARNCRSESIL</sequence>
<keyword evidence="2" id="KW-1185">Reference proteome</keyword>
<organism evidence="1 2">
    <name type="scientific">Hypothenemus hampei</name>
    <name type="common">Coffee berry borer</name>
    <dbReference type="NCBI Taxonomy" id="57062"/>
    <lineage>
        <taxon>Eukaryota</taxon>
        <taxon>Metazoa</taxon>
        <taxon>Ecdysozoa</taxon>
        <taxon>Arthropoda</taxon>
        <taxon>Hexapoda</taxon>
        <taxon>Insecta</taxon>
        <taxon>Pterygota</taxon>
        <taxon>Neoptera</taxon>
        <taxon>Endopterygota</taxon>
        <taxon>Coleoptera</taxon>
        <taxon>Polyphaga</taxon>
        <taxon>Cucujiformia</taxon>
        <taxon>Curculionidae</taxon>
        <taxon>Scolytinae</taxon>
        <taxon>Hypothenemus</taxon>
    </lineage>
</organism>
<evidence type="ECO:0000313" key="1">
    <source>
        <dbReference type="EMBL" id="KAL1494242.1"/>
    </source>
</evidence>
<protein>
    <submittedName>
        <fullName evidence="1">Uncharacterized protein</fullName>
    </submittedName>
</protein>
<evidence type="ECO:0000313" key="2">
    <source>
        <dbReference type="Proteomes" id="UP001566132"/>
    </source>
</evidence>
<accession>A0ABD1EIE2</accession>
<name>A0ABD1EIE2_HYPHA</name>
<feature type="non-terminal residue" evidence="1">
    <location>
        <position position="119"/>
    </location>
</feature>
<comment type="caution">
    <text evidence="1">The sequence shown here is derived from an EMBL/GenBank/DDBJ whole genome shotgun (WGS) entry which is preliminary data.</text>
</comment>
<reference evidence="1 2" key="1">
    <citation type="submission" date="2024-05" db="EMBL/GenBank/DDBJ databases">
        <title>Genetic variation in Jamaican populations of the coffee berry borer (Hypothenemus hampei).</title>
        <authorList>
            <person name="Errbii M."/>
            <person name="Myrie A."/>
        </authorList>
    </citation>
    <scope>NUCLEOTIDE SEQUENCE [LARGE SCALE GENOMIC DNA]</scope>
    <source>
        <strain evidence="1">JA-Hopewell-2020-01-JO</strain>
        <tissue evidence="1">Whole body</tissue>
    </source>
</reference>
<proteinExistence type="predicted"/>
<dbReference type="Proteomes" id="UP001566132">
    <property type="component" value="Unassembled WGS sequence"/>
</dbReference>
<gene>
    <name evidence="1" type="ORF">ABEB36_009865</name>
</gene>
<dbReference type="EMBL" id="JBDJPC010000007">
    <property type="protein sequence ID" value="KAL1494242.1"/>
    <property type="molecule type" value="Genomic_DNA"/>
</dbReference>